<feature type="non-terminal residue" evidence="2">
    <location>
        <position position="138"/>
    </location>
</feature>
<evidence type="ECO:0000313" key="3">
    <source>
        <dbReference type="Proteomes" id="UP000278475"/>
    </source>
</evidence>
<reference evidence="2 3" key="1">
    <citation type="submission" date="2018-06" db="EMBL/GenBank/DDBJ databases">
        <title>Extensive metabolic versatility and redundancy in microbially diverse, dynamic hydrothermal sediments.</title>
        <authorList>
            <person name="Dombrowski N."/>
            <person name="Teske A."/>
            <person name="Baker B.J."/>
        </authorList>
    </citation>
    <scope>NUCLEOTIDE SEQUENCE [LARGE SCALE GENOMIC DNA]</scope>
    <source>
        <strain evidence="2">B66_G16</strain>
    </source>
</reference>
<dbReference type="InterPro" id="IPR002821">
    <property type="entry name" value="Hydantoinase_A"/>
</dbReference>
<dbReference type="Pfam" id="PF01968">
    <property type="entry name" value="Hydantoinase_A"/>
    <property type="match status" value="1"/>
</dbReference>
<accession>A0A497EKB2</accession>
<protein>
    <submittedName>
        <fullName evidence="2">H4MPT-linked C1 transfer pathway protein</fullName>
    </submittedName>
</protein>
<evidence type="ECO:0000259" key="1">
    <source>
        <dbReference type="Pfam" id="PF01968"/>
    </source>
</evidence>
<dbReference type="Proteomes" id="UP000278475">
    <property type="component" value="Unassembled WGS sequence"/>
</dbReference>
<gene>
    <name evidence="2" type="ORF">DRJ31_11210</name>
</gene>
<organism evidence="2 3">
    <name type="scientific">Thermoproteota archaeon</name>
    <dbReference type="NCBI Taxonomy" id="2056631"/>
    <lineage>
        <taxon>Archaea</taxon>
        <taxon>Thermoproteota</taxon>
    </lineage>
</organism>
<feature type="domain" description="Hydantoinase A/oxoprolinase" evidence="1">
    <location>
        <begin position="48"/>
        <end position="136"/>
    </location>
</feature>
<evidence type="ECO:0000313" key="2">
    <source>
        <dbReference type="EMBL" id="RLE45489.1"/>
    </source>
</evidence>
<sequence>MGIDIGGANLKVASEEGWEIIYFPIWKNLELLETKLKGIAEKYKVSKVGVVITAELADVFRNKEEGVKCIAEVCKKVFRHVYFLNINGEIKEDIDNPRAFAASNWLASVKLLLKDGYRNFLFVDMGSTTTDLIPVTEK</sequence>
<name>A0A497EKB2_9CREN</name>
<proteinExistence type="predicted"/>
<dbReference type="GO" id="GO:0016787">
    <property type="term" value="F:hydrolase activity"/>
    <property type="evidence" value="ECO:0007669"/>
    <property type="project" value="InterPro"/>
</dbReference>
<dbReference type="EMBL" id="QMQV01000253">
    <property type="protein sequence ID" value="RLE45489.1"/>
    <property type="molecule type" value="Genomic_DNA"/>
</dbReference>
<dbReference type="Gene3D" id="3.30.420.190">
    <property type="entry name" value="conserved archaeal protein q6m145"/>
    <property type="match status" value="1"/>
</dbReference>
<dbReference type="AlphaFoldDB" id="A0A497EKB2"/>
<comment type="caution">
    <text evidence="2">The sequence shown here is derived from an EMBL/GenBank/DDBJ whole genome shotgun (WGS) entry which is preliminary data.</text>
</comment>
<dbReference type="Gene3D" id="3.30.420.40">
    <property type="match status" value="1"/>
</dbReference>